<dbReference type="OrthoDB" id="5853561at2"/>
<dbReference type="PANTHER" id="PTHR43798">
    <property type="entry name" value="MONOACYLGLYCEROL LIPASE"/>
    <property type="match status" value="1"/>
</dbReference>
<evidence type="ECO:0000313" key="4">
    <source>
        <dbReference type="Proteomes" id="UP000092952"/>
    </source>
</evidence>
<dbReference type="STRING" id="1810504.PG2T_01235"/>
<dbReference type="PRINTS" id="PR00412">
    <property type="entry name" value="EPOXHYDRLASE"/>
</dbReference>
<feature type="domain" description="AB hydrolase-1" evidence="2">
    <location>
        <begin position="28"/>
        <end position="258"/>
    </location>
</feature>
<dbReference type="RefSeq" id="WP_068802461.1">
    <property type="nucleotide sequence ID" value="NZ_CP014671.1"/>
</dbReference>
<dbReference type="InterPro" id="IPR000639">
    <property type="entry name" value="Epox_hydrolase-like"/>
</dbReference>
<reference evidence="4" key="1">
    <citation type="submission" date="2016-03" db="EMBL/GenBank/DDBJ databases">
        <title>Complete genome sequence of Solimmundus cernigliae, representing a novel lineage of polycyclic aromatic hydrocarbon degraders within the Gammaproteobacteria.</title>
        <authorList>
            <person name="Singleton D.R."/>
            <person name="Dickey A.N."/>
            <person name="Scholl E.H."/>
            <person name="Wright F.A."/>
            <person name="Aitken M.D."/>
        </authorList>
    </citation>
    <scope>NUCLEOTIDE SEQUENCE [LARGE SCALE GENOMIC DNA]</scope>
    <source>
        <strain evidence="4">TR3.2</strain>
    </source>
</reference>
<protein>
    <submittedName>
        <fullName evidence="3">Alpha/beta hydrolase</fullName>
    </submittedName>
</protein>
<proteinExistence type="predicted"/>
<dbReference type="InterPro" id="IPR000073">
    <property type="entry name" value="AB_hydrolase_1"/>
</dbReference>
<dbReference type="SUPFAM" id="SSF53474">
    <property type="entry name" value="alpha/beta-Hydrolases"/>
    <property type="match status" value="1"/>
</dbReference>
<dbReference type="InParanoid" id="A0A1B1YQ98"/>
<dbReference type="EMBL" id="CP014671">
    <property type="protein sequence ID" value="ANX02948.1"/>
    <property type="molecule type" value="Genomic_DNA"/>
</dbReference>
<gene>
    <name evidence="3" type="ORF">PG2T_01235</name>
</gene>
<evidence type="ECO:0000313" key="3">
    <source>
        <dbReference type="EMBL" id="ANX02948.1"/>
    </source>
</evidence>
<dbReference type="Gene3D" id="3.40.50.1820">
    <property type="entry name" value="alpha/beta hydrolase"/>
    <property type="match status" value="1"/>
</dbReference>
<keyword evidence="4" id="KW-1185">Reference proteome</keyword>
<accession>A0A1B1YQ98</accession>
<dbReference type="Pfam" id="PF00561">
    <property type="entry name" value="Abhydrolase_1"/>
    <property type="match status" value="1"/>
</dbReference>
<organism evidence="3 4">
    <name type="scientific">Immundisolibacter cernigliae</name>
    <dbReference type="NCBI Taxonomy" id="1810504"/>
    <lineage>
        <taxon>Bacteria</taxon>
        <taxon>Pseudomonadati</taxon>
        <taxon>Pseudomonadota</taxon>
        <taxon>Gammaproteobacteria</taxon>
        <taxon>Immundisolibacterales</taxon>
        <taxon>Immundisolibacteraceae</taxon>
        <taxon>Immundisolibacter</taxon>
    </lineage>
</organism>
<dbReference type="PANTHER" id="PTHR43798:SF31">
    <property type="entry name" value="AB HYDROLASE SUPERFAMILY PROTEIN YCLE"/>
    <property type="match status" value="1"/>
</dbReference>
<keyword evidence="1 3" id="KW-0378">Hydrolase</keyword>
<name>A0A1B1YQ98_9GAMM</name>
<sequence>MNAAQYEKKYIDVNGIKTCYIEQGSGEPLILIHGGGAGANGYGNWFGCLPLFGEHFRTIAVDMVGFGNSDSPDPATFEYSQKNRYDHIAGFIKALGYDKASLVGNSMGGATAMGVAVEYPQLVDKLVLMGTAGLNGEITPALQPVLGYDYTPEGMIRLIKTLANDKFVITDEMVQYRWNNSVDPTNKTSYDATMQWVRKQGGLFYPEEFIARVTQPTLVVNGKDDLVVPLSHAYRFLELIDNSWGYIVPHCGHWAMIEYPADFAAAVTSFVKSH</sequence>
<evidence type="ECO:0000256" key="1">
    <source>
        <dbReference type="ARBA" id="ARBA00022801"/>
    </source>
</evidence>
<dbReference type="InterPro" id="IPR050266">
    <property type="entry name" value="AB_hydrolase_sf"/>
</dbReference>
<dbReference type="KEGG" id="gbi:PG2T_01235"/>
<dbReference type="GO" id="GO:0016020">
    <property type="term" value="C:membrane"/>
    <property type="evidence" value="ECO:0007669"/>
    <property type="project" value="TreeGrafter"/>
</dbReference>
<evidence type="ECO:0000259" key="2">
    <source>
        <dbReference type="Pfam" id="PF00561"/>
    </source>
</evidence>
<dbReference type="InterPro" id="IPR029058">
    <property type="entry name" value="AB_hydrolase_fold"/>
</dbReference>
<dbReference type="PRINTS" id="PR00111">
    <property type="entry name" value="ABHYDROLASE"/>
</dbReference>
<dbReference type="AlphaFoldDB" id="A0A1B1YQ98"/>
<dbReference type="GO" id="GO:0016787">
    <property type="term" value="F:hydrolase activity"/>
    <property type="evidence" value="ECO:0007669"/>
    <property type="project" value="UniProtKB-KW"/>
</dbReference>
<dbReference type="Proteomes" id="UP000092952">
    <property type="component" value="Chromosome"/>
</dbReference>